<feature type="compositionally biased region" description="Gly residues" evidence="1">
    <location>
        <begin position="85"/>
        <end position="97"/>
    </location>
</feature>
<feature type="region of interest" description="Disordered" evidence="1">
    <location>
        <begin position="59"/>
        <end position="138"/>
    </location>
</feature>
<feature type="compositionally biased region" description="Gly residues" evidence="1">
    <location>
        <begin position="13"/>
        <end position="41"/>
    </location>
</feature>
<sequence>MSSSSSSTASPAGGLGAEGGGGGIAAGGSAAGGSAEGGSVGGVPFRATAHTSSGARFGRLASGLADGPAVPRDVSEALSSRRARVGGGDWAAVGGCGPGPPTPSRGPTPTQGSPRPAISPRRGCVMATRRSLNASSCR</sequence>
<evidence type="ECO:0000313" key="2">
    <source>
        <dbReference type="EMBL" id="AWO69548.1"/>
    </source>
</evidence>
<feature type="compositionally biased region" description="Low complexity" evidence="1">
    <location>
        <begin position="1"/>
        <end position="12"/>
    </location>
</feature>
<dbReference type="EMBL" id="MH160363">
    <property type="protein sequence ID" value="AWO69548.1"/>
    <property type="molecule type" value="Genomic_DNA"/>
</dbReference>
<organismHost>
    <name type="scientific">Homo sapiens</name>
    <name type="common">Human</name>
    <dbReference type="NCBI Taxonomy" id="9606"/>
</organismHost>
<accession>A0A2U9A4V8</accession>
<protein>
    <submittedName>
        <fullName evidence="2">Uncharacterized protein</fullName>
    </submittedName>
</protein>
<evidence type="ECO:0000256" key="1">
    <source>
        <dbReference type="SAM" id="MobiDB-lite"/>
    </source>
</evidence>
<feature type="region of interest" description="Disordered" evidence="1">
    <location>
        <begin position="1"/>
        <end position="47"/>
    </location>
</feature>
<name>A0A2U9A4V8_HHV1</name>
<proteinExistence type="predicted"/>
<reference evidence="2" key="1">
    <citation type="journal article" date="2018" name="J. ISSAAS">
        <title>Ultrasensitive capture of human herpes simplex virus genomes directly from clinical samples reveals extraordinarily limited evolution in cell culture.</title>
        <authorList>
            <person name="Greninger A.L."/>
            <person name="Roychoudhury P."/>
            <person name="Xie H."/>
            <person name="Casto A."/>
            <person name="Cent A."/>
            <person name="Pepper G."/>
            <person name="Koelle D.M."/>
            <person name="Huang M.-L."/>
            <person name="Wald A."/>
            <person name="Johnston C."/>
            <person name="Jerome K.R."/>
        </authorList>
    </citation>
    <scope>NUCLEOTIDE SEQUENCE</scope>
    <source>
        <strain evidence="2">HSV1-ORIGINAL-H7</strain>
    </source>
</reference>
<organism evidence="2">
    <name type="scientific">Human herpesvirus 1</name>
    <name type="common">HHV-1</name>
    <name type="synonym">Human herpes simplex virus 1</name>
    <dbReference type="NCBI Taxonomy" id="10298"/>
    <lineage>
        <taxon>Viruses</taxon>
        <taxon>Duplodnaviria</taxon>
        <taxon>Heunggongvirae</taxon>
        <taxon>Peploviricota</taxon>
        <taxon>Herviviricetes</taxon>
        <taxon>Herpesvirales</taxon>
        <taxon>Orthoherpesviridae</taxon>
        <taxon>Alphaherpesvirinae</taxon>
        <taxon>Simplexvirus</taxon>
        <taxon>Simplexvirus humanalpha1</taxon>
    </lineage>
</organism>